<comment type="caution">
    <text evidence="2">The sequence shown here is derived from an EMBL/GenBank/DDBJ whole genome shotgun (WGS) entry which is preliminary data.</text>
</comment>
<proteinExistence type="predicted"/>
<accession>A0A7V7RLY3</accession>
<dbReference type="EMBL" id="WBOT01000003">
    <property type="protein sequence ID" value="KAB2332894.1"/>
    <property type="molecule type" value="Genomic_DNA"/>
</dbReference>
<reference evidence="2 3" key="1">
    <citation type="journal article" date="2014" name="Arch. Microbiol.">
        <title>Bacillus mesophilum sp. nov., strain IITR-54T, a novel 4-chlorobiphenyl dechlorinating bacterium.</title>
        <authorList>
            <person name="Manickam N."/>
            <person name="Singh N.K."/>
            <person name="Bajaj A."/>
            <person name="Kumar R.M."/>
            <person name="Kaur G."/>
            <person name="Kaur N."/>
            <person name="Bala M."/>
            <person name="Kumar A."/>
            <person name="Mayilraj S."/>
        </authorList>
    </citation>
    <scope>NUCLEOTIDE SEQUENCE [LARGE SCALE GENOMIC DNA]</scope>
    <source>
        <strain evidence="2 3">IITR-54</strain>
    </source>
</reference>
<evidence type="ECO:0000256" key="1">
    <source>
        <dbReference type="SAM" id="Phobius"/>
    </source>
</evidence>
<organism evidence="2 3">
    <name type="scientific">Bacillus mesophilum</name>
    <dbReference type="NCBI Taxonomy" id="1071718"/>
    <lineage>
        <taxon>Bacteria</taxon>
        <taxon>Bacillati</taxon>
        <taxon>Bacillota</taxon>
        <taxon>Bacilli</taxon>
        <taxon>Bacillales</taxon>
        <taxon>Bacillaceae</taxon>
        <taxon>Bacillus</taxon>
    </lineage>
</organism>
<name>A0A7V7RLY3_9BACI</name>
<dbReference type="NCBIfam" id="NF033493">
    <property type="entry name" value="MetS_like_NSS"/>
    <property type="match status" value="1"/>
</dbReference>
<keyword evidence="3" id="KW-1185">Reference proteome</keyword>
<keyword evidence="1" id="KW-0812">Transmembrane</keyword>
<feature type="transmembrane region" description="Helical" evidence="1">
    <location>
        <begin position="6"/>
        <end position="28"/>
    </location>
</feature>
<protein>
    <submittedName>
        <fullName evidence="2">MetS family NSS transporter small subunit</fullName>
    </submittedName>
</protein>
<sequence>MSGVSITVMIIGMLIIWGGLAASIGNAISKAKKSK</sequence>
<keyword evidence="1" id="KW-0472">Membrane</keyword>
<dbReference type="RefSeq" id="WP_151574298.1">
    <property type="nucleotide sequence ID" value="NZ_WBOT01000003.1"/>
</dbReference>
<evidence type="ECO:0000313" key="3">
    <source>
        <dbReference type="Proteomes" id="UP000441354"/>
    </source>
</evidence>
<dbReference type="AlphaFoldDB" id="A0A7V7RLY3"/>
<evidence type="ECO:0000313" key="2">
    <source>
        <dbReference type="EMBL" id="KAB2332894.1"/>
    </source>
</evidence>
<dbReference type="Proteomes" id="UP000441354">
    <property type="component" value="Unassembled WGS sequence"/>
</dbReference>
<keyword evidence="1" id="KW-1133">Transmembrane helix</keyword>
<gene>
    <name evidence="2" type="ORF">F7732_12490</name>
</gene>